<name>A0ABU8C8U9_9GAMM</name>
<dbReference type="PANTHER" id="PTHR42776">
    <property type="entry name" value="SERINE PEPTIDASE S9 FAMILY MEMBER"/>
    <property type="match status" value="1"/>
</dbReference>
<accession>A0ABU8C8U9</accession>
<dbReference type="InterPro" id="IPR029058">
    <property type="entry name" value="AB_hydrolase_fold"/>
</dbReference>
<dbReference type="InterPro" id="IPR001375">
    <property type="entry name" value="Peptidase_S9_cat"/>
</dbReference>
<dbReference type="Gene3D" id="3.40.50.1820">
    <property type="entry name" value="alpha/beta hydrolase"/>
    <property type="match status" value="1"/>
</dbReference>
<dbReference type="PANTHER" id="PTHR42776:SF27">
    <property type="entry name" value="DIPEPTIDYL PEPTIDASE FAMILY MEMBER 6"/>
    <property type="match status" value="1"/>
</dbReference>
<comment type="caution">
    <text evidence="4">The sequence shown here is derived from an EMBL/GenBank/DDBJ whole genome shotgun (WGS) entry which is preliminary data.</text>
</comment>
<sequence>MKTLPILVALIGFVSMPDSYAKDVAAPTVAPSVEPFTIMPALRTVSVSPNGKKLAVVRATSKDGDYIIEIIDVTKTSADPVRLGADHMLISGVNWLSDDKVLVLFRQLMKSGATKRWVNKVAITNADGKGGWLVPFKDNPRAGFTVVDLLPDNPKEILVEADLDDSKGHPNVVRFNVNTGRSVTVFRGNDKVNGGFVTDADGDIRAGSGFNLSENGINLFIRAKGSDDWKLLKTVSPKSRETFDVVGFSNENANEVYVIANMGEDTTGLYIYDIQKDSYSERLFGLKDIDIDNITLDRKDNLLGVRYTDKWPTHYHVDERAAQLHASMEAQFPGQLINIVSTSLDEKTAVVMVVSPKNPGTYYLFRENKLLELGKRHPLLTEDRLSEVKYVSYKARDGLEIKAYITVPAGKGPFPAVVLPHGGPWVRDTVVYDEWSQLLAAHGYVVIQPNYRGSTGYGLAHWTAGDNNWGLKMQDDLDDAANFLVSVGLAEKDKLAMFGWSYGGYAAFAASSRENNIYRCAIAGAGVADLSKINATLNDNRFLARLQRPTISGVNPIERTQQVNIPLLVVHGDIDVRVPVSHSRDFMEKIDKANKSVRYVELADADHFSDTLFREHKVEFYGALLGWLANECTLPTANNKAK</sequence>
<dbReference type="SUPFAM" id="SSF50993">
    <property type="entry name" value="Peptidase/esterase 'gauge' domain"/>
    <property type="match status" value="1"/>
</dbReference>
<keyword evidence="5" id="KW-1185">Reference proteome</keyword>
<dbReference type="EMBL" id="JALAAR010000010">
    <property type="protein sequence ID" value="MEH8018081.1"/>
    <property type="molecule type" value="Genomic_DNA"/>
</dbReference>
<dbReference type="Proteomes" id="UP001375382">
    <property type="component" value="Unassembled WGS sequence"/>
</dbReference>
<feature type="chain" id="PRO_5046787708" evidence="2">
    <location>
        <begin position="22"/>
        <end position="642"/>
    </location>
</feature>
<gene>
    <name evidence="4" type="ORF">MN202_12615</name>
</gene>
<evidence type="ECO:0000256" key="1">
    <source>
        <dbReference type="ARBA" id="ARBA00022801"/>
    </source>
</evidence>
<evidence type="ECO:0000259" key="3">
    <source>
        <dbReference type="Pfam" id="PF00326"/>
    </source>
</evidence>
<dbReference type="Pfam" id="PF00326">
    <property type="entry name" value="Peptidase_S9"/>
    <property type="match status" value="1"/>
</dbReference>
<keyword evidence="1" id="KW-0378">Hydrolase</keyword>
<keyword evidence="2" id="KW-0732">Signal</keyword>
<organism evidence="4 5">
    <name type="scientific">Rheinheimera muenzenbergensis</name>
    <dbReference type="NCBI Taxonomy" id="1193628"/>
    <lineage>
        <taxon>Bacteria</taxon>
        <taxon>Pseudomonadati</taxon>
        <taxon>Pseudomonadota</taxon>
        <taxon>Gammaproteobacteria</taxon>
        <taxon>Chromatiales</taxon>
        <taxon>Chromatiaceae</taxon>
        <taxon>Rheinheimera</taxon>
    </lineage>
</organism>
<evidence type="ECO:0000313" key="4">
    <source>
        <dbReference type="EMBL" id="MEH8018081.1"/>
    </source>
</evidence>
<feature type="signal peptide" evidence="2">
    <location>
        <begin position="1"/>
        <end position="21"/>
    </location>
</feature>
<reference evidence="4 5" key="1">
    <citation type="journal article" date="2023" name="Ecotoxicol. Environ. Saf.">
        <title>Mercury remediation potential of mercury-resistant strain Rheinheimera metallidurans sp. nov. isolated from a municipal waste dumping site.</title>
        <authorList>
            <person name="Yadav V."/>
            <person name="Manjhi A."/>
            <person name="Vadakedath N."/>
        </authorList>
    </citation>
    <scope>NUCLEOTIDE SEQUENCE [LARGE SCALE GENOMIC DNA]</scope>
    <source>
        <strain evidence="4 5">E-49</strain>
    </source>
</reference>
<protein>
    <submittedName>
        <fullName evidence="4">Prolyl oligopeptidase family serine peptidase</fullName>
    </submittedName>
</protein>
<evidence type="ECO:0000313" key="5">
    <source>
        <dbReference type="Proteomes" id="UP001375382"/>
    </source>
</evidence>
<proteinExistence type="predicted"/>
<dbReference type="RefSeq" id="WP_335736489.1">
    <property type="nucleotide sequence ID" value="NZ_JALAAR010000010.1"/>
</dbReference>
<feature type="domain" description="Peptidase S9 prolyl oligopeptidase catalytic" evidence="3">
    <location>
        <begin position="436"/>
        <end position="630"/>
    </location>
</feature>
<dbReference type="SUPFAM" id="SSF53474">
    <property type="entry name" value="alpha/beta-Hydrolases"/>
    <property type="match status" value="1"/>
</dbReference>
<evidence type="ECO:0000256" key="2">
    <source>
        <dbReference type="SAM" id="SignalP"/>
    </source>
</evidence>